<dbReference type="GO" id="GO:0017000">
    <property type="term" value="P:antibiotic biosynthetic process"/>
    <property type="evidence" value="ECO:0007669"/>
    <property type="project" value="UniProtKB-ARBA"/>
</dbReference>
<dbReference type="Proteomes" id="UP000660745">
    <property type="component" value="Unassembled WGS sequence"/>
</dbReference>
<dbReference type="EMBL" id="BMNK01000014">
    <property type="protein sequence ID" value="GGP13573.1"/>
    <property type="molecule type" value="Genomic_DNA"/>
</dbReference>
<comment type="caution">
    <text evidence="2">The sequence shown here is derived from an EMBL/GenBank/DDBJ whole genome shotgun (WGS) entry which is preliminary data.</text>
</comment>
<feature type="domain" description="Erythromycin biosynthesis protein CIII-like C-terminal" evidence="1">
    <location>
        <begin position="276"/>
        <end position="370"/>
    </location>
</feature>
<dbReference type="PANTHER" id="PTHR48050">
    <property type="entry name" value="STEROL 3-BETA-GLUCOSYLTRANSFERASE"/>
    <property type="match status" value="1"/>
</dbReference>
<dbReference type="GO" id="GO:0016758">
    <property type="term" value="F:hexosyltransferase activity"/>
    <property type="evidence" value="ECO:0007669"/>
    <property type="project" value="UniProtKB-ARBA"/>
</dbReference>
<dbReference type="Pfam" id="PF06722">
    <property type="entry name" value="EryCIII-like_C"/>
    <property type="match status" value="1"/>
</dbReference>
<gene>
    <name evidence="2" type="ORF">GCM10012278_65880</name>
</gene>
<organism evidence="2 3">
    <name type="scientific">Nonomuraea glycinis</name>
    <dbReference type="NCBI Taxonomy" id="2047744"/>
    <lineage>
        <taxon>Bacteria</taxon>
        <taxon>Bacillati</taxon>
        <taxon>Actinomycetota</taxon>
        <taxon>Actinomycetes</taxon>
        <taxon>Streptosporangiales</taxon>
        <taxon>Streptosporangiaceae</taxon>
        <taxon>Nonomuraea</taxon>
    </lineage>
</organism>
<dbReference type="SUPFAM" id="SSF53756">
    <property type="entry name" value="UDP-Glycosyltransferase/glycogen phosphorylase"/>
    <property type="match status" value="1"/>
</dbReference>
<evidence type="ECO:0000313" key="3">
    <source>
        <dbReference type="Proteomes" id="UP000660745"/>
    </source>
</evidence>
<evidence type="ECO:0000259" key="1">
    <source>
        <dbReference type="Pfam" id="PF06722"/>
    </source>
</evidence>
<name>A0A918E992_9ACTN</name>
<dbReference type="InterPro" id="IPR002213">
    <property type="entry name" value="UDP_glucos_trans"/>
</dbReference>
<dbReference type="InterPro" id="IPR010610">
    <property type="entry name" value="EryCIII-like_C"/>
</dbReference>
<protein>
    <submittedName>
        <fullName evidence="2">Glycosyl transferase</fullName>
    </submittedName>
</protein>
<keyword evidence="3" id="KW-1185">Reference proteome</keyword>
<proteinExistence type="predicted"/>
<dbReference type="FunFam" id="3.40.50.2000:FF:000009">
    <property type="entry name" value="Sterol 3-beta-glucosyltransferase UGT80A2"/>
    <property type="match status" value="1"/>
</dbReference>
<reference evidence="2" key="2">
    <citation type="submission" date="2020-09" db="EMBL/GenBank/DDBJ databases">
        <authorList>
            <person name="Sun Q."/>
            <person name="Zhou Y."/>
        </authorList>
    </citation>
    <scope>NUCLEOTIDE SEQUENCE</scope>
    <source>
        <strain evidence="2">CGMCC 4.7430</strain>
    </source>
</reference>
<dbReference type="InterPro" id="IPR050426">
    <property type="entry name" value="Glycosyltransferase_28"/>
</dbReference>
<dbReference type="CDD" id="cd03784">
    <property type="entry name" value="GT1_Gtf-like"/>
    <property type="match status" value="1"/>
</dbReference>
<dbReference type="Gene3D" id="3.40.50.2000">
    <property type="entry name" value="Glycogen Phosphorylase B"/>
    <property type="match status" value="2"/>
</dbReference>
<dbReference type="AlphaFoldDB" id="A0A918E992"/>
<evidence type="ECO:0000313" key="2">
    <source>
        <dbReference type="EMBL" id="GGP13573.1"/>
    </source>
</evidence>
<keyword evidence="2" id="KW-0808">Transferase</keyword>
<accession>A0A918E992</accession>
<dbReference type="GO" id="GO:0008194">
    <property type="term" value="F:UDP-glycosyltransferase activity"/>
    <property type="evidence" value="ECO:0007669"/>
    <property type="project" value="InterPro"/>
</dbReference>
<reference evidence="2" key="1">
    <citation type="journal article" date="2014" name="Int. J. Syst. Evol. Microbiol.">
        <title>Complete genome sequence of Corynebacterium casei LMG S-19264T (=DSM 44701T), isolated from a smear-ripened cheese.</title>
        <authorList>
            <consortium name="US DOE Joint Genome Institute (JGI-PGF)"/>
            <person name="Walter F."/>
            <person name="Albersmeier A."/>
            <person name="Kalinowski J."/>
            <person name="Ruckert C."/>
        </authorList>
    </citation>
    <scope>NUCLEOTIDE SEQUENCE</scope>
    <source>
        <strain evidence="2">CGMCC 4.7430</strain>
    </source>
</reference>
<sequence length="390" mass="40590">MVALALELRDLGQQVHLCAPPDFRAWIDGLALPVTPIGPPLRTGSRSQAAPSPPSPQQLRQLARDSVTAQFETVAAAAKGCDVIVAATALQVAARSVAELMDIPYVFAAYCPAVLPSAHHAPPVSPVPGPPTTDNGQLWARDAALFNGAFGDALNAHRTSVGLDPVDDVRGHIFTDRPWLAADQALAPWPEPTAGEVVQTGAWMPPDRPALPAELVAFLEAGEPPVYFGFGSSAGAPEGVTQAMIESARAHGRRVIVSRGWAGLSPDEDAPDCLSIGDVNHQALFTQVAAVVHHGGAGTTTTAARAGAPQVIIPQAYDQYYWAQRVDRLGIGTEHPQVTPTAGSLATALDRVLRADVAARARAVAATVRTDGARVAARRLMAGGGSTGHP</sequence>
<dbReference type="PANTHER" id="PTHR48050:SF13">
    <property type="entry name" value="STEROL 3-BETA-GLUCOSYLTRANSFERASE UGT80A2"/>
    <property type="match status" value="1"/>
</dbReference>